<proteinExistence type="predicted"/>
<dbReference type="Pfam" id="PF13577">
    <property type="entry name" value="SnoaL_4"/>
    <property type="match status" value="1"/>
</dbReference>
<dbReference type="CDD" id="cd00531">
    <property type="entry name" value="NTF2_like"/>
    <property type="match status" value="1"/>
</dbReference>
<sequence>MTTLDDLIDVHDISQLKYRYLRSLDTKDWDAFAACFVPEATGDYNGLVFEDRTALVAYMRQNLGGGILTLHQVHHPEITVDGDTAVGHWYLQDRVVVEAFKFLLEGASFYEDRYVRTPEGWRVSHTGYQRTHELHYNLDDLPHLKVTGAGEHLH</sequence>
<dbReference type="InterPro" id="IPR032710">
    <property type="entry name" value="NTF2-like_dom_sf"/>
</dbReference>
<evidence type="ECO:0000259" key="1">
    <source>
        <dbReference type="Pfam" id="PF13577"/>
    </source>
</evidence>
<protein>
    <submittedName>
        <fullName evidence="2">Nuclear transport factor 2 family protein</fullName>
    </submittedName>
</protein>
<gene>
    <name evidence="2" type="ORF">ACFFRI_00070</name>
</gene>
<comment type="caution">
    <text evidence="2">The sequence shown here is derived from an EMBL/GenBank/DDBJ whole genome shotgun (WGS) entry which is preliminary data.</text>
</comment>
<name>A0ABV5K3U6_9ACTN</name>
<dbReference type="EMBL" id="JBHMDG010000001">
    <property type="protein sequence ID" value="MFB9311426.1"/>
    <property type="molecule type" value="Genomic_DNA"/>
</dbReference>
<evidence type="ECO:0000313" key="3">
    <source>
        <dbReference type="Proteomes" id="UP001589750"/>
    </source>
</evidence>
<reference evidence="2 3" key="1">
    <citation type="submission" date="2024-09" db="EMBL/GenBank/DDBJ databases">
        <authorList>
            <person name="Sun Q."/>
            <person name="Mori K."/>
        </authorList>
    </citation>
    <scope>NUCLEOTIDE SEQUENCE [LARGE SCALE GENOMIC DNA]</scope>
    <source>
        <strain evidence="2 3">JCM 9626</strain>
    </source>
</reference>
<accession>A0ABV5K3U6</accession>
<keyword evidence="3" id="KW-1185">Reference proteome</keyword>
<organism evidence="2 3">
    <name type="scientific">Nocardioides plantarum</name>
    <dbReference type="NCBI Taxonomy" id="29299"/>
    <lineage>
        <taxon>Bacteria</taxon>
        <taxon>Bacillati</taxon>
        <taxon>Actinomycetota</taxon>
        <taxon>Actinomycetes</taxon>
        <taxon>Propionibacteriales</taxon>
        <taxon>Nocardioidaceae</taxon>
        <taxon>Nocardioides</taxon>
    </lineage>
</organism>
<dbReference type="SUPFAM" id="SSF54427">
    <property type="entry name" value="NTF2-like"/>
    <property type="match status" value="1"/>
</dbReference>
<dbReference type="Gene3D" id="3.10.450.50">
    <property type="match status" value="1"/>
</dbReference>
<feature type="domain" description="SnoaL-like" evidence="1">
    <location>
        <begin position="7"/>
        <end position="125"/>
    </location>
</feature>
<evidence type="ECO:0000313" key="2">
    <source>
        <dbReference type="EMBL" id="MFB9311426.1"/>
    </source>
</evidence>
<dbReference type="RefSeq" id="WP_246084041.1">
    <property type="nucleotide sequence ID" value="NZ_JBHMDG010000001.1"/>
</dbReference>
<dbReference type="Proteomes" id="UP001589750">
    <property type="component" value="Unassembled WGS sequence"/>
</dbReference>
<dbReference type="InterPro" id="IPR037401">
    <property type="entry name" value="SnoaL-like"/>
</dbReference>